<keyword evidence="6 10" id="KW-0812">Transmembrane</keyword>
<evidence type="ECO:0000256" key="1">
    <source>
        <dbReference type="ARBA" id="ARBA00000085"/>
    </source>
</evidence>
<dbReference type="PANTHER" id="PTHR43304:SF1">
    <property type="entry name" value="PAC DOMAIN-CONTAINING PROTEIN"/>
    <property type="match status" value="1"/>
</dbReference>
<gene>
    <name evidence="14" type="ORF">CU669_14505</name>
</gene>
<dbReference type="PROSITE" id="PS50112">
    <property type="entry name" value="PAS"/>
    <property type="match status" value="1"/>
</dbReference>
<dbReference type="GO" id="GO:0006355">
    <property type="term" value="P:regulation of DNA-templated transcription"/>
    <property type="evidence" value="ECO:0007669"/>
    <property type="project" value="InterPro"/>
</dbReference>
<feature type="transmembrane region" description="Helical" evidence="10">
    <location>
        <begin position="252"/>
        <end position="273"/>
    </location>
</feature>
<dbReference type="SMART" id="SM00091">
    <property type="entry name" value="PAS"/>
    <property type="match status" value="1"/>
</dbReference>
<evidence type="ECO:0000259" key="12">
    <source>
        <dbReference type="PROSITE" id="PS50112"/>
    </source>
</evidence>
<evidence type="ECO:0000256" key="2">
    <source>
        <dbReference type="ARBA" id="ARBA00004370"/>
    </source>
</evidence>
<dbReference type="Gene3D" id="1.10.287.130">
    <property type="match status" value="1"/>
</dbReference>
<dbReference type="InterPro" id="IPR000014">
    <property type="entry name" value="PAS"/>
</dbReference>
<dbReference type="InterPro" id="IPR042240">
    <property type="entry name" value="CHASE_sf"/>
</dbReference>
<dbReference type="PROSITE" id="PS50109">
    <property type="entry name" value="HIS_KIN"/>
    <property type="match status" value="1"/>
</dbReference>
<feature type="domain" description="CHASE" evidence="13">
    <location>
        <begin position="97"/>
        <end position="191"/>
    </location>
</feature>
<dbReference type="Pfam" id="PF03924">
    <property type="entry name" value="CHASE"/>
    <property type="match status" value="1"/>
</dbReference>
<dbReference type="InterPro" id="IPR006189">
    <property type="entry name" value="CHASE_dom"/>
</dbReference>
<evidence type="ECO:0000313" key="14">
    <source>
        <dbReference type="EMBL" id="RAU21160.1"/>
    </source>
</evidence>
<evidence type="ECO:0000256" key="9">
    <source>
        <dbReference type="ARBA" id="ARBA00023136"/>
    </source>
</evidence>
<dbReference type="SUPFAM" id="SSF55874">
    <property type="entry name" value="ATPase domain of HSP90 chaperone/DNA topoisomerase II/histidine kinase"/>
    <property type="match status" value="1"/>
</dbReference>
<dbReference type="NCBIfam" id="TIGR00229">
    <property type="entry name" value="sensory_box"/>
    <property type="match status" value="1"/>
</dbReference>
<dbReference type="InterPro" id="IPR035965">
    <property type="entry name" value="PAS-like_dom_sf"/>
</dbReference>
<dbReference type="EC" id="2.7.13.3" evidence="3"/>
<evidence type="ECO:0000313" key="15">
    <source>
        <dbReference type="Proteomes" id="UP000251075"/>
    </source>
</evidence>
<evidence type="ECO:0000256" key="10">
    <source>
        <dbReference type="SAM" id="Phobius"/>
    </source>
</evidence>
<feature type="domain" description="Histidine kinase" evidence="11">
    <location>
        <begin position="427"/>
        <end position="641"/>
    </location>
</feature>
<dbReference type="Gene3D" id="3.30.565.10">
    <property type="entry name" value="Histidine kinase-like ATPase, C-terminal domain"/>
    <property type="match status" value="1"/>
</dbReference>
<organism evidence="14 15">
    <name type="scientific">Paramagnetospirillum kuznetsovii</name>
    <dbReference type="NCBI Taxonomy" id="2053833"/>
    <lineage>
        <taxon>Bacteria</taxon>
        <taxon>Pseudomonadati</taxon>
        <taxon>Pseudomonadota</taxon>
        <taxon>Alphaproteobacteria</taxon>
        <taxon>Rhodospirillales</taxon>
        <taxon>Magnetospirillaceae</taxon>
        <taxon>Paramagnetospirillum</taxon>
    </lineage>
</organism>
<dbReference type="InterPro" id="IPR052162">
    <property type="entry name" value="Sensor_kinase/Photoreceptor"/>
</dbReference>
<protein>
    <recommendedName>
        <fullName evidence="3">histidine kinase</fullName>
        <ecNumber evidence="3">2.7.13.3</ecNumber>
    </recommendedName>
</protein>
<dbReference type="SMART" id="SM01079">
    <property type="entry name" value="CHASE"/>
    <property type="match status" value="1"/>
</dbReference>
<dbReference type="InterPro" id="IPR036097">
    <property type="entry name" value="HisK_dim/P_sf"/>
</dbReference>
<keyword evidence="5" id="KW-0808">Transferase</keyword>
<dbReference type="FunFam" id="3.30.565.10:FF:000006">
    <property type="entry name" value="Sensor histidine kinase WalK"/>
    <property type="match status" value="1"/>
</dbReference>
<dbReference type="PANTHER" id="PTHR43304">
    <property type="entry name" value="PHYTOCHROME-LIKE PROTEIN CPH1"/>
    <property type="match status" value="1"/>
</dbReference>
<evidence type="ECO:0000256" key="3">
    <source>
        <dbReference type="ARBA" id="ARBA00012438"/>
    </source>
</evidence>
<evidence type="ECO:0000256" key="5">
    <source>
        <dbReference type="ARBA" id="ARBA00022679"/>
    </source>
</evidence>
<dbReference type="GO" id="GO:0016020">
    <property type="term" value="C:membrane"/>
    <property type="evidence" value="ECO:0007669"/>
    <property type="project" value="UniProtKB-SubCell"/>
</dbReference>
<name>A0A364NVY9_9PROT</name>
<dbReference type="Pfam" id="PF00989">
    <property type="entry name" value="PAS"/>
    <property type="match status" value="1"/>
</dbReference>
<keyword evidence="4" id="KW-0597">Phosphoprotein</keyword>
<comment type="catalytic activity">
    <reaction evidence="1">
        <text>ATP + protein L-histidine = ADP + protein N-phospho-L-histidine.</text>
        <dbReference type="EC" id="2.7.13.3"/>
    </reaction>
</comment>
<dbReference type="Proteomes" id="UP000251075">
    <property type="component" value="Unassembled WGS sequence"/>
</dbReference>
<dbReference type="Gene3D" id="3.30.450.20">
    <property type="entry name" value="PAS domain"/>
    <property type="match status" value="1"/>
</dbReference>
<dbReference type="SUPFAM" id="SSF55785">
    <property type="entry name" value="PYP-like sensor domain (PAS domain)"/>
    <property type="match status" value="1"/>
</dbReference>
<evidence type="ECO:0000256" key="8">
    <source>
        <dbReference type="ARBA" id="ARBA00022989"/>
    </source>
</evidence>
<dbReference type="SMART" id="SM00388">
    <property type="entry name" value="HisKA"/>
    <property type="match status" value="1"/>
</dbReference>
<dbReference type="GO" id="GO:0000155">
    <property type="term" value="F:phosphorelay sensor kinase activity"/>
    <property type="evidence" value="ECO:0007669"/>
    <property type="project" value="InterPro"/>
</dbReference>
<keyword evidence="9 10" id="KW-0472">Membrane</keyword>
<dbReference type="InterPro" id="IPR004358">
    <property type="entry name" value="Sig_transdc_His_kin-like_C"/>
</dbReference>
<dbReference type="InterPro" id="IPR036890">
    <property type="entry name" value="HATPase_C_sf"/>
</dbReference>
<dbReference type="InterPro" id="IPR013767">
    <property type="entry name" value="PAS_fold"/>
</dbReference>
<feature type="domain" description="PAS" evidence="12">
    <location>
        <begin position="285"/>
        <end position="355"/>
    </location>
</feature>
<evidence type="ECO:0000259" key="11">
    <source>
        <dbReference type="PROSITE" id="PS50109"/>
    </source>
</evidence>
<accession>A0A364NVY9</accession>
<comment type="caution">
    <text evidence="14">The sequence shown here is derived from an EMBL/GenBank/DDBJ whole genome shotgun (WGS) entry which is preliminary data.</text>
</comment>
<evidence type="ECO:0000256" key="7">
    <source>
        <dbReference type="ARBA" id="ARBA00022777"/>
    </source>
</evidence>
<dbReference type="InterPro" id="IPR003661">
    <property type="entry name" value="HisK_dim/P_dom"/>
</dbReference>
<dbReference type="EMBL" id="PGTO01000012">
    <property type="protein sequence ID" value="RAU21160.1"/>
    <property type="molecule type" value="Genomic_DNA"/>
</dbReference>
<dbReference type="SMART" id="SM00387">
    <property type="entry name" value="HATPase_c"/>
    <property type="match status" value="1"/>
</dbReference>
<evidence type="ECO:0000259" key="13">
    <source>
        <dbReference type="PROSITE" id="PS50839"/>
    </source>
</evidence>
<dbReference type="PRINTS" id="PR00344">
    <property type="entry name" value="BCTRLSENSOR"/>
</dbReference>
<dbReference type="CDD" id="cd00082">
    <property type="entry name" value="HisKA"/>
    <property type="match status" value="1"/>
</dbReference>
<keyword evidence="7 14" id="KW-0418">Kinase</keyword>
<dbReference type="Pfam" id="PF02518">
    <property type="entry name" value="HATPase_c"/>
    <property type="match status" value="1"/>
</dbReference>
<reference evidence="14 15" key="1">
    <citation type="submission" date="2017-11" db="EMBL/GenBank/DDBJ databases">
        <title>Draft genome sequence of magnetotactic bacterium Magnetospirillum kuznetsovii LBB-42.</title>
        <authorList>
            <person name="Grouzdev D.S."/>
            <person name="Rysina M.S."/>
            <person name="Baslerov R.V."/>
            <person name="Koziaeva V."/>
        </authorList>
    </citation>
    <scope>NUCLEOTIDE SEQUENCE [LARGE SCALE GENOMIC DNA]</scope>
    <source>
        <strain evidence="14 15">LBB-42</strain>
    </source>
</reference>
<dbReference type="AlphaFoldDB" id="A0A364NVY9"/>
<keyword evidence="8 10" id="KW-1133">Transmembrane helix</keyword>
<dbReference type="InterPro" id="IPR005467">
    <property type="entry name" value="His_kinase_dom"/>
</dbReference>
<dbReference type="CDD" id="cd00130">
    <property type="entry name" value="PAS"/>
    <property type="match status" value="1"/>
</dbReference>
<sequence length="641" mass="70603">MAAALVAVLSTLALLEVHRLEVDRRDEAVRAELVTQLGAIRARLESALTEPLLISRGLVANIVQHDGIADREFSGLTSIMLADYPVIRNLTLARGTVIETVYPEAANQAVIGVDYRDRPDQWPMVERAIQTRRPVLAGPVKLIQGGTALIGRVPIYLSANAAGTQRFYGLISVVIDIPRVFAGAGIEAERLPIRLAIRGQDGLGGVGGMVWGDEATFADHPVEMDVHLPGGSWRLAGLPKAGYDTDLRLTHFLGVFIAVLLALIWFGIAHYIVSLRTARWRASESEGRYRALVETAPMAVCAHRDGEIFFVNEAAVQTLGASDADQLIGTNIADVVHPDYRDLARNRVDAVLGGGGRVPVVEQRFNTLDGRCIDVDVVAAWVMMDGEPAVLSVFTDISQRRSAEIERESLVENLRRSNEDLLQFAYIASHDLQEPLRNVASYVQLLGRRYRGKLDQDADQFIDYAVAGTKRMQEMISDLLDYSRLSSESEGAQPTDSYAVVTRVLADMAETVRASGAIVDVGRLPVVQVRPHELARIFQNLIGNAIKYAKPGRPSQVRINARRDEREWMFSVSDNGIGISEDYRDKIFAMFQRLHARDVYEGTGIGLAICRKLVQNIGGRIWFESTEGEGSTFFFTIPSAD</sequence>
<dbReference type="Gene3D" id="3.30.450.350">
    <property type="entry name" value="CHASE domain"/>
    <property type="match status" value="1"/>
</dbReference>
<dbReference type="OrthoDB" id="7313492at2"/>
<dbReference type="InterPro" id="IPR003594">
    <property type="entry name" value="HATPase_dom"/>
</dbReference>
<evidence type="ECO:0000256" key="6">
    <source>
        <dbReference type="ARBA" id="ARBA00022692"/>
    </source>
</evidence>
<dbReference type="PROSITE" id="PS50839">
    <property type="entry name" value="CHASE"/>
    <property type="match status" value="1"/>
</dbReference>
<evidence type="ECO:0000256" key="4">
    <source>
        <dbReference type="ARBA" id="ARBA00022553"/>
    </source>
</evidence>
<comment type="subcellular location">
    <subcellularLocation>
        <location evidence="2">Membrane</location>
    </subcellularLocation>
</comment>
<proteinExistence type="predicted"/>
<dbReference type="SUPFAM" id="SSF47384">
    <property type="entry name" value="Homodimeric domain of signal transducing histidine kinase"/>
    <property type="match status" value="1"/>
</dbReference>
<dbReference type="Pfam" id="PF00512">
    <property type="entry name" value="HisKA"/>
    <property type="match status" value="1"/>
</dbReference>
<keyword evidence="15" id="KW-1185">Reference proteome</keyword>